<comment type="caution">
    <text evidence="2">The sequence shown here is derived from an EMBL/GenBank/DDBJ whole genome shotgun (WGS) entry which is preliminary data.</text>
</comment>
<feature type="non-terminal residue" evidence="2">
    <location>
        <position position="422"/>
    </location>
</feature>
<evidence type="ECO:0000313" key="3">
    <source>
        <dbReference type="Proteomes" id="UP000276133"/>
    </source>
</evidence>
<accession>A0A3M7RW20</accession>
<sequence>MDEVTDILEDWPTVPHTASETSKKMNRYVMALVKIVKEQSVKIKELESKLASTEAGLQDPSRGTGTLWSNVVNGKKPSEQTQALIASVNKEINEKARIENNVIISGVGVGSEGEDTEKVDKVLKALNLDRSSHVKSQRRIKSNNKGNENPPGRVLDMIVVEFKNEDAKIKALREAKKLRGTELSNVYINPDKTPSERALERQLRLERNKRNDALTNVKEGEGRHRYGVKPVGHSKAGQKFYWGIRWNELREIYFDDFNSLISFHNFPHVVLVTETWFNALSISQLSNYKLFCKNRETIRGGGVAIYVRRDLMCFEVNEAALSDTRSEQVWCNIKFNDESIIVGCIYRPPFADCEINSEINRSIGYASHLCSSSSSKSLLVAGDFNFPDISWSQDGGFCTNKGRPSSLEFLNILGKNFLTQHV</sequence>
<dbReference type="Pfam" id="PF03372">
    <property type="entry name" value="Exo_endo_phos"/>
    <property type="match status" value="1"/>
</dbReference>
<keyword evidence="2" id="KW-0808">Transferase</keyword>
<dbReference type="Gene3D" id="3.60.10.10">
    <property type="entry name" value="Endonuclease/exonuclease/phosphatase"/>
    <property type="match status" value="1"/>
</dbReference>
<dbReference type="Proteomes" id="UP000276133">
    <property type="component" value="Unassembled WGS sequence"/>
</dbReference>
<name>A0A3M7RW20_BRAPC</name>
<dbReference type="EMBL" id="REGN01002496">
    <property type="protein sequence ID" value="RNA27761.1"/>
    <property type="molecule type" value="Genomic_DNA"/>
</dbReference>
<dbReference type="SUPFAM" id="SSF56219">
    <property type="entry name" value="DNase I-like"/>
    <property type="match status" value="1"/>
</dbReference>
<evidence type="ECO:0000313" key="2">
    <source>
        <dbReference type="EMBL" id="RNA27761.1"/>
    </source>
</evidence>
<dbReference type="GO" id="GO:0007508">
    <property type="term" value="P:larval heart development"/>
    <property type="evidence" value="ECO:0007669"/>
    <property type="project" value="TreeGrafter"/>
</dbReference>
<dbReference type="GO" id="GO:0061343">
    <property type="term" value="P:cell adhesion involved in heart morphogenesis"/>
    <property type="evidence" value="ECO:0007669"/>
    <property type="project" value="TreeGrafter"/>
</dbReference>
<dbReference type="GO" id="GO:0003964">
    <property type="term" value="F:RNA-directed DNA polymerase activity"/>
    <property type="evidence" value="ECO:0007669"/>
    <property type="project" value="UniProtKB-KW"/>
</dbReference>
<dbReference type="PANTHER" id="PTHR33395:SF22">
    <property type="entry name" value="REVERSE TRANSCRIPTASE DOMAIN-CONTAINING PROTEIN"/>
    <property type="match status" value="1"/>
</dbReference>
<protein>
    <submittedName>
        <fullName evidence="2">RNA-directed DNA polymerase from mobile element jockey</fullName>
    </submittedName>
</protein>
<proteinExistence type="predicted"/>
<feature type="domain" description="Endonuclease/exonuclease/phosphatase" evidence="1">
    <location>
        <begin position="266"/>
        <end position="391"/>
    </location>
</feature>
<keyword evidence="2" id="KW-0548">Nucleotidyltransferase</keyword>
<reference evidence="2 3" key="1">
    <citation type="journal article" date="2018" name="Sci. Rep.">
        <title>Genomic signatures of local adaptation to the degree of environmental predictability in rotifers.</title>
        <authorList>
            <person name="Franch-Gras L."/>
            <person name="Hahn C."/>
            <person name="Garcia-Roger E.M."/>
            <person name="Carmona M.J."/>
            <person name="Serra M."/>
            <person name="Gomez A."/>
        </authorList>
    </citation>
    <scope>NUCLEOTIDE SEQUENCE [LARGE SCALE GENOMIC DNA]</scope>
    <source>
        <strain evidence="2">HYR1</strain>
    </source>
</reference>
<dbReference type="InterPro" id="IPR005135">
    <property type="entry name" value="Endo/exonuclease/phosphatase"/>
</dbReference>
<keyword evidence="3" id="KW-1185">Reference proteome</keyword>
<dbReference type="AlphaFoldDB" id="A0A3M7RW20"/>
<organism evidence="2 3">
    <name type="scientific">Brachionus plicatilis</name>
    <name type="common">Marine rotifer</name>
    <name type="synonym">Brachionus muelleri</name>
    <dbReference type="NCBI Taxonomy" id="10195"/>
    <lineage>
        <taxon>Eukaryota</taxon>
        <taxon>Metazoa</taxon>
        <taxon>Spiralia</taxon>
        <taxon>Gnathifera</taxon>
        <taxon>Rotifera</taxon>
        <taxon>Eurotatoria</taxon>
        <taxon>Monogononta</taxon>
        <taxon>Pseudotrocha</taxon>
        <taxon>Ploima</taxon>
        <taxon>Brachionidae</taxon>
        <taxon>Brachionus</taxon>
    </lineage>
</organism>
<dbReference type="InterPro" id="IPR036691">
    <property type="entry name" value="Endo/exonu/phosph_ase_sf"/>
</dbReference>
<keyword evidence="2" id="KW-0695">RNA-directed DNA polymerase</keyword>
<dbReference type="PANTHER" id="PTHR33395">
    <property type="entry name" value="TRANSCRIPTASE, PUTATIVE-RELATED-RELATED"/>
    <property type="match status" value="1"/>
</dbReference>
<dbReference type="OrthoDB" id="6152807at2759"/>
<gene>
    <name evidence="2" type="ORF">BpHYR1_053875</name>
</gene>
<dbReference type="GO" id="GO:0031012">
    <property type="term" value="C:extracellular matrix"/>
    <property type="evidence" value="ECO:0007669"/>
    <property type="project" value="TreeGrafter"/>
</dbReference>
<evidence type="ECO:0000259" key="1">
    <source>
        <dbReference type="Pfam" id="PF03372"/>
    </source>
</evidence>